<name>A0ACB9EFH5_ARCLA</name>
<gene>
    <name evidence="1" type="ORF">L6452_05222</name>
</gene>
<reference evidence="2" key="1">
    <citation type="journal article" date="2022" name="Mol. Ecol. Resour.">
        <title>The genomes of chicory, endive, great burdock and yacon provide insights into Asteraceae palaeo-polyploidization history and plant inulin production.</title>
        <authorList>
            <person name="Fan W."/>
            <person name="Wang S."/>
            <person name="Wang H."/>
            <person name="Wang A."/>
            <person name="Jiang F."/>
            <person name="Liu H."/>
            <person name="Zhao H."/>
            <person name="Xu D."/>
            <person name="Zhang Y."/>
        </authorList>
    </citation>
    <scope>NUCLEOTIDE SEQUENCE [LARGE SCALE GENOMIC DNA]</scope>
    <source>
        <strain evidence="2">cv. Niubang</strain>
    </source>
</reference>
<reference evidence="1 2" key="2">
    <citation type="journal article" date="2022" name="Mol. Ecol. Resour.">
        <title>The genomes of chicory, endive, great burdock and yacon provide insights into Asteraceae paleo-polyploidization history and plant inulin production.</title>
        <authorList>
            <person name="Fan W."/>
            <person name="Wang S."/>
            <person name="Wang H."/>
            <person name="Wang A."/>
            <person name="Jiang F."/>
            <person name="Liu H."/>
            <person name="Zhao H."/>
            <person name="Xu D."/>
            <person name="Zhang Y."/>
        </authorList>
    </citation>
    <scope>NUCLEOTIDE SEQUENCE [LARGE SCALE GENOMIC DNA]</scope>
    <source>
        <strain evidence="2">cv. Niubang</strain>
    </source>
</reference>
<evidence type="ECO:0000313" key="1">
    <source>
        <dbReference type="EMBL" id="KAI3757679.1"/>
    </source>
</evidence>
<organism evidence="1 2">
    <name type="scientific">Arctium lappa</name>
    <name type="common">Greater burdock</name>
    <name type="synonym">Lappa major</name>
    <dbReference type="NCBI Taxonomy" id="4217"/>
    <lineage>
        <taxon>Eukaryota</taxon>
        <taxon>Viridiplantae</taxon>
        <taxon>Streptophyta</taxon>
        <taxon>Embryophyta</taxon>
        <taxon>Tracheophyta</taxon>
        <taxon>Spermatophyta</taxon>
        <taxon>Magnoliopsida</taxon>
        <taxon>eudicotyledons</taxon>
        <taxon>Gunneridae</taxon>
        <taxon>Pentapetalae</taxon>
        <taxon>asterids</taxon>
        <taxon>campanulids</taxon>
        <taxon>Asterales</taxon>
        <taxon>Asteraceae</taxon>
        <taxon>Carduoideae</taxon>
        <taxon>Cardueae</taxon>
        <taxon>Arctiinae</taxon>
        <taxon>Arctium</taxon>
    </lineage>
</organism>
<comment type="caution">
    <text evidence="1">The sequence shown here is derived from an EMBL/GenBank/DDBJ whole genome shotgun (WGS) entry which is preliminary data.</text>
</comment>
<accession>A0ACB9EFH5</accession>
<proteinExistence type="predicted"/>
<evidence type="ECO:0000313" key="2">
    <source>
        <dbReference type="Proteomes" id="UP001055879"/>
    </source>
</evidence>
<sequence length="125" mass="12959">MDVGGATSEKLEHGGSHGGVKVCIERDNGKVVEGDGGEGGGDVADIGGGGAGVEGGDEGEDDDCEGRVVVEDEFSELHHGYQGAPSPVMDTELQCPFLCIIDKQRHIQHVTVELSKLNNSSKKKG</sequence>
<dbReference type="EMBL" id="CM042048">
    <property type="protein sequence ID" value="KAI3757679.1"/>
    <property type="molecule type" value="Genomic_DNA"/>
</dbReference>
<keyword evidence="2" id="KW-1185">Reference proteome</keyword>
<protein>
    <submittedName>
        <fullName evidence="1">Uncharacterized protein</fullName>
    </submittedName>
</protein>
<dbReference type="Proteomes" id="UP001055879">
    <property type="component" value="Linkage Group LG02"/>
</dbReference>